<dbReference type="OrthoDB" id="1268246at2759"/>
<keyword evidence="1" id="KW-1133">Transmembrane helix</keyword>
<dbReference type="NCBIfam" id="TIGR01640">
    <property type="entry name" value="F_box_assoc_1"/>
    <property type="match status" value="1"/>
</dbReference>
<sequence length="143" mass="16663">MIVTSSIPIYIDHLLILTVFFDIVNGKRFSDYSIKVLSIEGTIMLFSCGGLVFITYPKGKNMILWNPFIRKYKLIPKLQKKDCCHLWTIYGFVYDVVAEDYKVLCFHAIVNKNTMDTRYIVEIYSVKNQSWRTIPNIFSICVA</sequence>
<name>A0A9J5XJV7_SOLCO</name>
<evidence type="ECO:0000313" key="3">
    <source>
        <dbReference type="EMBL" id="KAG5588579.1"/>
    </source>
</evidence>
<dbReference type="InterPro" id="IPR006527">
    <property type="entry name" value="F-box-assoc_dom_typ1"/>
</dbReference>
<dbReference type="PANTHER" id="PTHR31672">
    <property type="entry name" value="BNACNNG10540D PROTEIN"/>
    <property type="match status" value="1"/>
</dbReference>
<feature type="transmembrane region" description="Helical" evidence="1">
    <location>
        <begin position="36"/>
        <end position="56"/>
    </location>
</feature>
<evidence type="ECO:0000259" key="2">
    <source>
        <dbReference type="Pfam" id="PF07734"/>
    </source>
</evidence>
<keyword evidence="1" id="KW-0812">Transmembrane</keyword>
<keyword evidence="1" id="KW-0472">Membrane</keyword>
<feature type="transmembrane region" description="Helical" evidence="1">
    <location>
        <begin position="6"/>
        <end position="24"/>
    </location>
</feature>
<dbReference type="AlphaFoldDB" id="A0A9J5XJV7"/>
<reference evidence="3 4" key="1">
    <citation type="submission" date="2020-09" db="EMBL/GenBank/DDBJ databases">
        <title>De no assembly of potato wild relative species, Solanum commersonii.</title>
        <authorList>
            <person name="Cho K."/>
        </authorList>
    </citation>
    <scope>NUCLEOTIDE SEQUENCE [LARGE SCALE GENOMIC DNA]</scope>
    <source>
        <strain evidence="3">LZ3.2</strain>
        <tissue evidence="3">Leaf</tissue>
    </source>
</reference>
<evidence type="ECO:0000256" key="1">
    <source>
        <dbReference type="SAM" id="Phobius"/>
    </source>
</evidence>
<dbReference type="Proteomes" id="UP000824120">
    <property type="component" value="Chromosome 9"/>
</dbReference>
<dbReference type="InterPro" id="IPR017451">
    <property type="entry name" value="F-box-assoc_interact_dom"/>
</dbReference>
<feature type="domain" description="F-box associated beta-propeller type 1" evidence="2">
    <location>
        <begin position="45"/>
        <end position="135"/>
    </location>
</feature>
<gene>
    <name evidence="3" type="ORF">H5410_049013</name>
</gene>
<accession>A0A9J5XJV7</accession>
<proteinExistence type="predicted"/>
<organism evidence="3 4">
    <name type="scientific">Solanum commersonii</name>
    <name type="common">Commerson's wild potato</name>
    <name type="synonym">Commerson's nightshade</name>
    <dbReference type="NCBI Taxonomy" id="4109"/>
    <lineage>
        <taxon>Eukaryota</taxon>
        <taxon>Viridiplantae</taxon>
        <taxon>Streptophyta</taxon>
        <taxon>Embryophyta</taxon>
        <taxon>Tracheophyta</taxon>
        <taxon>Spermatophyta</taxon>
        <taxon>Magnoliopsida</taxon>
        <taxon>eudicotyledons</taxon>
        <taxon>Gunneridae</taxon>
        <taxon>Pentapetalae</taxon>
        <taxon>asterids</taxon>
        <taxon>lamiids</taxon>
        <taxon>Solanales</taxon>
        <taxon>Solanaceae</taxon>
        <taxon>Solanoideae</taxon>
        <taxon>Solaneae</taxon>
        <taxon>Solanum</taxon>
    </lineage>
</organism>
<comment type="caution">
    <text evidence="3">The sequence shown here is derived from an EMBL/GenBank/DDBJ whole genome shotgun (WGS) entry which is preliminary data.</text>
</comment>
<dbReference type="EMBL" id="JACXVP010000009">
    <property type="protein sequence ID" value="KAG5588579.1"/>
    <property type="molecule type" value="Genomic_DNA"/>
</dbReference>
<dbReference type="PANTHER" id="PTHR31672:SF13">
    <property type="entry name" value="F-BOX PROTEIN CPR30-LIKE"/>
    <property type="match status" value="1"/>
</dbReference>
<dbReference type="Pfam" id="PF07734">
    <property type="entry name" value="FBA_1"/>
    <property type="match status" value="1"/>
</dbReference>
<keyword evidence="4" id="KW-1185">Reference proteome</keyword>
<evidence type="ECO:0000313" key="4">
    <source>
        <dbReference type="Proteomes" id="UP000824120"/>
    </source>
</evidence>
<protein>
    <recommendedName>
        <fullName evidence="2">F-box associated beta-propeller type 1 domain-containing protein</fullName>
    </recommendedName>
</protein>
<dbReference type="InterPro" id="IPR050796">
    <property type="entry name" value="SCF_F-box_component"/>
</dbReference>